<gene>
    <name evidence="1" type="ORF">DDB_G0272068</name>
</gene>
<protein>
    <submittedName>
        <fullName evidence="1">Uncharacterized protein</fullName>
    </submittedName>
</protein>
<keyword evidence="2" id="KW-1185">Reference proteome</keyword>
<dbReference type="InParanoid" id="Q86LA9"/>
<comment type="caution">
    <text evidence="1">The sequence shown here is derived from an EMBL/GenBank/DDBJ whole genome shotgun (WGS) entry which is preliminary data.</text>
</comment>
<dbReference type="AlphaFoldDB" id="Q86LA9"/>
<accession>Q86LA9</accession>
<evidence type="ECO:0000313" key="2">
    <source>
        <dbReference type="Proteomes" id="UP000002195"/>
    </source>
</evidence>
<dbReference type="Proteomes" id="UP000002195">
    <property type="component" value="Unassembled WGS sequence"/>
</dbReference>
<reference evidence="1 2" key="1">
    <citation type="journal article" date="2005" name="Nature">
        <title>The genome of the social amoeba Dictyostelium discoideum.</title>
        <authorList>
            <consortium name="The Dictyostelium discoideum Sequencing Consortium"/>
            <person name="Eichinger L."/>
            <person name="Pachebat J.A."/>
            <person name="Glockner G."/>
            <person name="Rajandream M.A."/>
            <person name="Sucgang R."/>
            <person name="Berriman M."/>
            <person name="Song J."/>
            <person name="Olsen R."/>
            <person name="Szafranski K."/>
            <person name="Xu Q."/>
            <person name="Tunggal B."/>
            <person name="Kummerfeld S."/>
            <person name="Madera M."/>
            <person name="Konfortov B.A."/>
            <person name="Rivero F."/>
            <person name="Bankier A.T."/>
            <person name="Lehmann R."/>
            <person name="Hamlin N."/>
            <person name="Davies R."/>
            <person name="Gaudet P."/>
            <person name="Fey P."/>
            <person name="Pilcher K."/>
            <person name="Chen G."/>
            <person name="Saunders D."/>
            <person name="Sodergren E."/>
            <person name="Davis P."/>
            <person name="Kerhornou A."/>
            <person name="Nie X."/>
            <person name="Hall N."/>
            <person name="Anjard C."/>
            <person name="Hemphill L."/>
            <person name="Bason N."/>
            <person name="Farbrother P."/>
            <person name="Desany B."/>
            <person name="Just E."/>
            <person name="Morio T."/>
            <person name="Rost R."/>
            <person name="Churcher C."/>
            <person name="Cooper J."/>
            <person name="Haydock S."/>
            <person name="van Driessche N."/>
            <person name="Cronin A."/>
            <person name="Goodhead I."/>
            <person name="Muzny D."/>
            <person name="Mourier T."/>
            <person name="Pain A."/>
            <person name="Lu M."/>
            <person name="Harper D."/>
            <person name="Lindsay R."/>
            <person name="Hauser H."/>
            <person name="James K."/>
            <person name="Quiles M."/>
            <person name="Madan Babu M."/>
            <person name="Saito T."/>
            <person name="Buchrieser C."/>
            <person name="Wardroper A."/>
            <person name="Felder M."/>
            <person name="Thangavelu M."/>
            <person name="Johnson D."/>
            <person name="Knights A."/>
            <person name="Loulseged H."/>
            <person name="Mungall K."/>
            <person name="Oliver K."/>
            <person name="Price C."/>
            <person name="Quail M.A."/>
            <person name="Urushihara H."/>
            <person name="Hernandez J."/>
            <person name="Rabbinowitsch E."/>
            <person name="Steffen D."/>
            <person name="Sanders M."/>
            <person name="Ma J."/>
            <person name="Kohara Y."/>
            <person name="Sharp S."/>
            <person name="Simmonds M."/>
            <person name="Spiegler S."/>
            <person name="Tivey A."/>
            <person name="Sugano S."/>
            <person name="White B."/>
            <person name="Walker D."/>
            <person name="Woodward J."/>
            <person name="Winckler T."/>
            <person name="Tanaka Y."/>
            <person name="Shaulsky G."/>
            <person name="Schleicher M."/>
            <person name="Weinstock G."/>
            <person name="Rosenthal A."/>
            <person name="Cox E.C."/>
            <person name="Chisholm R.L."/>
            <person name="Gibbs R."/>
            <person name="Loomis W.F."/>
            <person name="Platzer M."/>
            <person name="Kay R.R."/>
            <person name="Williams J."/>
            <person name="Dear P.H."/>
            <person name="Noegel A.A."/>
            <person name="Barrell B."/>
            <person name="Kuspa A."/>
        </authorList>
    </citation>
    <scope>NUCLEOTIDE SEQUENCE [LARGE SCALE GENOMIC DNA]</scope>
    <source>
        <strain evidence="1 2">AX4</strain>
    </source>
</reference>
<proteinExistence type="predicted"/>
<name>Q86LA9_DICDI</name>
<dbReference type="EMBL" id="AAFI02000007">
    <property type="protein sequence ID" value="EAL71395.1"/>
    <property type="molecule type" value="Genomic_DNA"/>
</dbReference>
<dbReference type="KEGG" id="ddi:DDB_G0272068"/>
<dbReference type="RefSeq" id="XP_645323.1">
    <property type="nucleotide sequence ID" value="XM_640231.1"/>
</dbReference>
<dbReference type="PaxDb" id="44689-DDB0168632"/>
<accession>Q55A70</accession>
<sequence length="55" mass="6650">MVTRLTFHQNRTYQWYDRFVIETEKFDAGKEFTVILLPIPRFSIHLFSLEAISDK</sequence>
<evidence type="ECO:0000313" key="1">
    <source>
        <dbReference type="EMBL" id="EAL71395.1"/>
    </source>
</evidence>
<dbReference type="VEuPathDB" id="AmoebaDB:DDB_G0272068"/>
<dbReference type="HOGENOM" id="CLU_3036377_0_0_1"/>
<organism evidence="1 2">
    <name type="scientific">Dictyostelium discoideum</name>
    <name type="common">Social amoeba</name>
    <dbReference type="NCBI Taxonomy" id="44689"/>
    <lineage>
        <taxon>Eukaryota</taxon>
        <taxon>Amoebozoa</taxon>
        <taxon>Evosea</taxon>
        <taxon>Eumycetozoa</taxon>
        <taxon>Dictyostelia</taxon>
        <taxon>Dictyosteliales</taxon>
        <taxon>Dictyosteliaceae</taxon>
        <taxon>Dictyostelium</taxon>
    </lineage>
</organism>
<dbReference type="GeneID" id="8618285"/>